<dbReference type="SUPFAM" id="SSF57701">
    <property type="entry name" value="Zn2/Cys6 DNA-binding domain"/>
    <property type="match status" value="1"/>
</dbReference>
<dbReference type="AlphaFoldDB" id="A0A0D1YF57"/>
<dbReference type="Pfam" id="PF04082">
    <property type="entry name" value="Fungal_trans"/>
    <property type="match status" value="1"/>
</dbReference>
<evidence type="ECO:0000259" key="7">
    <source>
        <dbReference type="PROSITE" id="PS50048"/>
    </source>
</evidence>
<gene>
    <name evidence="8" type="ORF">PV11_07026</name>
</gene>
<dbReference type="GO" id="GO:0003677">
    <property type="term" value="F:DNA binding"/>
    <property type="evidence" value="ECO:0007669"/>
    <property type="project" value="UniProtKB-KW"/>
</dbReference>
<dbReference type="CDD" id="cd00067">
    <property type="entry name" value="GAL4"/>
    <property type="match status" value="1"/>
</dbReference>
<dbReference type="InterPro" id="IPR001138">
    <property type="entry name" value="Zn2Cys6_DnaBD"/>
</dbReference>
<feature type="region of interest" description="Disordered" evidence="6">
    <location>
        <begin position="718"/>
        <end position="739"/>
    </location>
</feature>
<organism evidence="8 9">
    <name type="scientific">Exophiala sideris</name>
    <dbReference type="NCBI Taxonomy" id="1016849"/>
    <lineage>
        <taxon>Eukaryota</taxon>
        <taxon>Fungi</taxon>
        <taxon>Dikarya</taxon>
        <taxon>Ascomycota</taxon>
        <taxon>Pezizomycotina</taxon>
        <taxon>Eurotiomycetes</taxon>
        <taxon>Chaetothyriomycetidae</taxon>
        <taxon>Chaetothyriales</taxon>
        <taxon>Herpotrichiellaceae</taxon>
        <taxon>Exophiala</taxon>
    </lineage>
</organism>
<keyword evidence="2" id="KW-0805">Transcription regulation</keyword>
<dbReference type="OrthoDB" id="39175at2759"/>
<dbReference type="PROSITE" id="PS50048">
    <property type="entry name" value="ZN2_CY6_FUNGAL_2"/>
    <property type="match status" value="1"/>
</dbReference>
<name>A0A0D1YF57_9EURO</name>
<dbReference type="HOGENOM" id="CLU_016058_0_0_1"/>
<dbReference type="CDD" id="cd12148">
    <property type="entry name" value="fungal_TF_MHR"/>
    <property type="match status" value="1"/>
</dbReference>
<dbReference type="SMART" id="SM00066">
    <property type="entry name" value="GAL4"/>
    <property type="match status" value="1"/>
</dbReference>
<keyword evidence="1" id="KW-0479">Metal-binding</keyword>
<dbReference type="GO" id="GO:0008270">
    <property type="term" value="F:zinc ion binding"/>
    <property type="evidence" value="ECO:0007669"/>
    <property type="project" value="InterPro"/>
</dbReference>
<dbReference type="Proteomes" id="UP000053599">
    <property type="component" value="Unassembled WGS sequence"/>
</dbReference>
<evidence type="ECO:0000256" key="3">
    <source>
        <dbReference type="ARBA" id="ARBA00023125"/>
    </source>
</evidence>
<evidence type="ECO:0000313" key="8">
    <source>
        <dbReference type="EMBL" id="KIV79464.1"/>
    </source>
</evidence>
<keyword evidence="3" id="KW-0238">DNA-binding</keyword>
<keyword evidence="4" id="KW-0804">Transcription</keyword>
<feature type="region of interest" description="Disordered" evidence="6">
    <location>
        <begin position="186"/>
        <end position="219"/>
    </location>
</feature>
<evidence type="ECO:0000256" key="1">
    <source>
        <dbReference type="ARBA" id="ARBA00022723"/>
    </source>
</evidence>
<keyword evidence="5" id="KW-0539">Nucleus</keyword>
<proteinExistence type="predicted"/>
<accession>A0A0D1YF57</accession>
<dbReference type="Gene3D" id="4.10.240.10">
    <property type="entry name" value="Zn(2)-C6 fungal-type DNA-binding domain"/>
    <property type="match status" value="1"/>
</dbReference>
<dbReference type="PROSITE" id="PS00463">
    <property type="entry name" value="ZN2_CY6_FUNGAL_1"/>
    <property type="match status" value="1"/>
</dbReference>
<dbReference type="GO" id="GO:0006351">
    <property type="term" value="P:DNA-templated transcription"/>
    <property type="evidence" value="ECO:0007669"/>
    <property type="project" value="InterPro"/>
</dbReference>
<evidence type="ECO:0000256" key="5">
    <source>
        <dbReference type="ARBA" id="ARBA00023242"/>
    </source>
</evidence>
<dbReference type="GO" id="GO:0000981">
    <property type="term" value="F:DNA-binding transcription factor activity, RNA polymerase II-specific"/>
    <property type="evidence" value="ECO:0007669"/>
    <property type="project" value="InterPro"/>
</dbReference>
<dbReference type="STRING" id="1016849.A0A0D1YF57"/>
<evidence type="ECO:0000256" key="2">
    <source>
        <dbReference type="ARBA" id="ARBA00023015"/>
    </source>
</evidence>
<evidence type="ECO:0000256" key="6">
    <source>
        <dbReference type="SAM" id="MobiDB-lite"/>
    </source>
</evidence>
<dbReference type="InterPro" id="IPR036864">
    <property type="entry name" value="Zn2-C6_fun-type_DNA-bd_sf"/>
</dbReference>
<feature type="compositionally biased region" description="Polar residues" evidence="6">
    <location>
        <begin position="186"/>
        <end position="205"/>
    </location>
</feature>
<sequence>MALTCGASVARTFTQSQRLQEVQAKRVVACNYCRAKKIRCNGGTDGPCTNCLDRNQDCVSSTPRRWRGVERSREPDDIAERLARVEALLKQQPLTHTSTNLDPLPDLSNPLTSDCFSLLDGNGPASMIPRQLPNQINPVATNDEGSQSQNLHYFAFPGPQEVANSSAIRDPGSLLAQRTSAYPADTTSSSLEWTSSCAPSTTFDPSNAMDPGGESPEEIRERCCISSNEISNWEYHGMSHLLDVFPVFSSNLGPRSFLSICSKPGTRWVASKTGSSTFSQSARKFTSYITSRLKIERMLSKEQKPEPDQETAWRFTSAFFEEALESALGIVHRPWFEMQLKSYFTGAINDADPAWYALRNVVYAFGCRIQLAKCSSFRDATQSAWVWFENALSVHTEVLYFRTSIVGVQALTLMAYFTQNFGSPCLEYMLCSTAVRLSIAKGLHRQAVSSWNLTDHESSLRSCLFWAAYCLEKQIVCQSGRHSLIDDDDVSCQVPTSAPPNSTVNVEYFNILIRLARLSSLVSRRLSTVRAFQQGVEYVVRSVAELDEQLDALKGSIDPTISNSTPPKSSPISSSMTPQQIFYLRSALFSLTLDMHTSLTYPWSRSMLGLTPCATLRDQVNKSTQIVAETCRKAILASDHVQFDASTPVPLGFFGPIHALINLFLYILQYPQRPGVQSDLALMDMGAGYFARVQYSTDSEVSISFAREMASLAHEATANVSRRQEDNGGLAYNQDLPKLPPISSASMTDRAPLVEDQLPNDQTAVSPPLFHLSMSFCCLENAGTDCTGLKGEMGTSWDLEWESWSTFLPTGDDSFMI</sequence>
<reference evidence="8 9" key="1">
    <citation type="submission" date="2015-01" db="EMBL/GenBank/DDBJ databases">
        <title>The Genome Sequence of Exophiala sideris CBS121828.</title>
        <authorList>
            <consortium name="The Broad Institute Genomics Platform"/>
            <person name="Cuomo C."/>
            <person name="de Hoog S."/>
            <person name="Gorbushina A."/>
            <person name="Stielow B."/>
            <person name="Teixiera M."/>
            <person name="Abouelleil A."/>
            <person name="Chapman S.B."/>
            <person name="Priest M."/>
            <person name="Young S.K."/>
            <person name="Wortman J."/>
            <person name="Nusbaum C."/>
            <person name="Birren B."/>
        </authorList>
    </citation>
    <scope>NUCLEOTIDE SEQUENCE [LARGE SCALE GENOMIC DNA]</scope>
    <source>
        <strain evidence="8 9">CBS 121828</strain>
    </source>
</reference>
<dbReference type="PANTHER" id="PTHR46910:SF25">
    <property type="entry name" value="ABC-TRANSPORTER-REGULATING TRANSCRIPTION FACTOR"/>
    <property type="match status" value="1"/>
</dbReference>
<evidence type="ECO:0000256" key="4">
    <source>
        <dbReference type="ARBA" id="ARBA00023163"/>
    </source>
</evidence>
<protein>
    <recommendedName>
        <fullName evidence="7">Zn(2)-C6 fungal-type domain-containing protein</fullName>
    </recommendedName>
</protein>
<feature type="domain" description="Zn(2)-C6 fungal-type" evidence="7">
    <location>
        <begin position="29"/>
        <end position="60"/>
    </location>
</feature>
<dbReference type="SMART" id="SM00906">
    <property type="entry name" value="Fungal_trans"/>
    <property type="match status" value="1"/>
</dbReference>
<dbReference type="InterPro" id="IPR007219">
    <property type="entry name" value="XnlR_reg_dom"/>
</dbReference>
<dbReference type="PANTHER" id="PTHR46910">
    <property type="entry name" value="TRANSCRIPTION FACTOR PDR1"/>
    <property type="match status" value="1"/>
</dbReference>
<evidence type="ECO:0000313" key="9">
    <source>
        <dbReference type="Proteomes" id="UP000053599"/>
    </source>
</evidence>
<dbReference type="Pfam" id="PF00172">
    <property type="entry name" value="Zn_clus"/>
    <property type="match status" value="1"/>
</dbReference>
<dbReference type="InterPro" id="IPR050987">
    <property type="entry name" value="AtrR-like"/>
</dbReference>
<dbReference type="EMBL" id="KN846953">
    <property type="protein sequence ID" value="KIV79464.1"/>
    <property type="molecule type" value="Genomic_DNA"/>
</dbReference>